<name>A0A9N9EE87_9GLOM</name>
<proteinExistence type="predicted"/>
<dbReference type="Proteomes" id="UP000789405">
    <property type="component" value="Unassembled WGS sequence"/>
</dbReference>
<organism evidence="1 2">
    <name type="scientific">Dentiscutata erythropus</name>
    <dbReference type="NCBI Taxonomy" id="1348616"/>
    <lineage>
        <taxon>Eukaryota</taxon>
        <taxon>Fungi</taxon>
        <taxon>Fungi incertae sedis</taxon>
        <taxon>Mucoromycota</taxon>
        <taxon>Glomeromycotina</taxon>
        <taxon>Glomeromycetes</taxon>
        <taxon>Diversisporales</taxon>
        <taxon>Gigasporaceae</taxon>
        <taxon>Dentiscutata</taxon>
    </lineage>
</organism>
<protein>
    <submittedName>
        <fullName evidence="1">11509_t:CDS:1</fullName>
    </submittedName>
</protein>
<gene>
    <name evidence="1" type="ORF">DERYTH_LOCUS11363</name>
</gene>
<comment type="caution">
    <text evidence="1">The sequence shown here is derived from an EMBL/GenBank/DDBJ whole genome shotgun (WGS) entry which is preliminary data.</text>
</comment>
<sequence>MPPLRVLLPRPTPIEDTAPMKELFTRRDNVGSEFCKNIHAYNNIFAFTSIGTKLDDELANDKEEIYIFRIHRGIYHSIGSLIPNNNEKPKFMQLYIYDTEHETNNRLAIMPELCQDVLEIIKLILDQFNLFVTNFHSIAIHNNITNLRLLFRANYGLDQRKYNTQTASQVAAIWVEGYNPEGFMKRDIIVKSRSQGLQYISELSGSYNIRFFSHVVIMVGIRDNAKHNSEKSNNQTILLIQIANTSKFFNIDSLCRMTFPTIRG</sequence>
<dbReference type="PANTHER" id="PTHR45786:SF74">
    <property type="entry name" value="ATP-DEPENDENT DNA HELICASE"/>
    <property type="match status" value="1"/>
</dbReference>
<evidence type="ECO:0000313" key="2">
    <source>
        <dbReference type="Proteomes" id="UP000789405"/>
    </source>
</evidence>
<keyword evidence="2" id="KW-1185">Reference proteome</keyword>
<accession>A0A9N9EE87</accession>
<dbReference type="PANTHER" id="PTHR45786">
    <property type="entry name" value="DNA BINDING PROTEIN-LIKE"/>
    <property type="match status" value="1"/>
</dbReference>
<dbReference type="AlphaFoldDB" id="A0A9N9EE87"/>
<dbReference type="OrthoDB" id="1748060at2759"/>
<dbReference type="EMBL" id="CAJVPY010006992">
    <property type="protein sequence ID" value="CAG8673172.1"/>
    <property type="molecule type" value="Genomic_DNA"/>
</dbReference>
<reference evidence="1" key="1">
    <citation type="submission" date="2021-06" db="EMBL/GenBank/DDBJ databases">
        <authorList>
            <person name="Kallberg Y."/>
            <person name="Tangrot J."/>
            <person name="Rosling A."/>
        </authorList>
    </citation>
    <scope>NUCLEOTIDE SEQUENCE</scope>
    <source>
        <strain evidence="1">MA453B</strain>
    </source>
</reference>
<evidence type="ECO:0000313" key="1">
    <source>
        <dbReference type="EMBL" id="CAG8673172.1"/>
    </source>
</evidence>